<feature type="region of interest" description="Disordered" evidence="1">
    <location>
        <begin position="245"/>
        <end position="269"/>
    </location>
</feature>
<dbReference type="EMBL" id="REFR01000001">
    <property type="protein sequence ID" value="RMB13047.1"/>
    <property type="molecule type" value="Genomic_DNA"/>
</dbReference>
<feature type="compositionally biased region" description="Low complexity" evidence="1">
    <location>
        <begin position="250"/>
        <end position="263"/>
    </location>
</feature>
<dbReference type="InterPro" id="IPR036282">
    <property type="entry name" value="Glutathione-S-Trfase_C_sf"/>
</dbReference>
<dbReference type="SUPFAM" id="SSF52833">
    <property type="entry name" value="Thioredoxin-like"/>
    <property type="match status" value="1"/>
</dbReference>
<dbReference type="RefSeq" id="WP_121936831.1">
    <property type="nucleotide sequence ID" value="NZ_REFR01000001.1"/>
</dbReference>
<dbReference type="Gene3D" id="1.20.1050.10">
    <property type="match status" value="2"/>
</dbReference>
<keyword evidence="4" id="KW-1185">Reference proteome</keyword>
<feature type="domain" description="GST N-terminal" evidence="2">
    <location>
        <begin position="8"/>
        <end position="81"/>
    </location>
</feature>
<dbReference type="SUPFAM" id="SSF47616">
    <property type="entry name" value="GST C-terminal domain-like"/>
    <property type="match status" value="1"/>
</dbReference>
<dbReference type="AlphaFoldDB" id="A0A3M0CVQ4"/>
<dbReference type="Pfam" id="PF13417">
    <property type="entry name" value="GST_N_3"/>
    <property type="match status" value="1"/>
</dbReference>
<name>A0A3M0CVQ4_9PROT</name>
<dbReference type="OrthoDB" id="7054557at2"/>
<dbReference type="Gene3D" id="3.40.30.10">
    <property type="entry name" value="Glutaredoxin"/>
    <property type="match status" value="1"/>
</dbReference>
<keyword evidence="3" id="KW-0808">Transferase</keyword>
<evidence type="ECO:0000256" key="1">
    <source>
        <dbReference type="SAM" id="MobiDB-lite"/>
    </source>
</evidence>
<dbReference type="InterPro" id="IPR004045">
    <property type="entry name" value="Glutathione_S-Trfase_N"/>
</dbReference>
<dbReference type="Proteomes" id="UP000271227">
    <property type="component" value="Unassembled WGS sequence"/>
</dbReference>
<gene>
    <name evidence="3" type="ORF">BXY39_0040</name>
</gene>
<evidence type="ECO:0000313" key="4">
    <source>
        <dbReference type="Proteomes" id="UP000271227"/>
    </source>
</evidence>
<proteinExistence type="predicted"/>
<evidence type="ECO:0000313" key="3">
    <source>
        <dbReference type="EMBL" id="RMB13047.1"/>
    </source>
</evidence>
<sequence>MTHPHIMYGSPVSLYSGKLRSYLRKKALPFEERLPAHPAFARDIVPAVGRVVLPVLVAPEGDVLQDTTEIIDVLEDRHPEPALVPRDPALKTVARILELYGDEGLLRPAMHYRWNFPDANDHFISLEFARMGAPATPDDQADTVAAPLKARMSGLLPYLGITADTIPGIEGRYHELLGLLDRHFADHPYLLGLRPTIADFGFIGPLYAHLGRDPHPAALMQRQAHRVWRWVERMMAPEWTAPEFPEHTFAGPAPSASSSPSSGQAYGEDGLFRPAALPETLKDLLKMMSREHAPELAACVAFLDDHVRTTHPADGAAVLGDSGKRTLGRIRFHIDGTPYEAAVRQYAVWMLNRAQDSLAALPEKERAALSRILEETGLSDLLGKCPPWRIERHAYREIWHILS</sequence>
<reference evidence="3 4" key="1">
    <citation type="submission" date="2018-10" db="EMBL/GenBank/DDBJ databases">
        <title>Genomic Encyclopedia of Archaeal and Bacterial Type Strains, Phase II (KMG-II): from individual species to whole genera.</title>
        <authorList>
            <person name="Goeker M."/>
        </authorList>
    </citation>
    <scope>NUCLEOTIDE SEQUENCE [LARGE SCALE GENOMIC DNA]</scope>
    <source>
        <strain evidence="3 4">DSM 25217</strain>
    </source>
</reference>
<accession>A0A3M0CVQ4</accession>
<comment type="caution">
    <text evidence="3">The sequence shown here is derived from an EMBL/GenBank/DDBJ whole genome shotgun (WGS) entry which is preliminary data.</text>
</comment>
<dbReference type="InParanoid" id="A0A3M0CVQ4"/>
<dbReference type="GO" id="GO:0016740">
    <property type="term" value="F:transferase activity"/>
    <property type="evidence" value="ECO:0007669"/>
    <property type="project" value="UniProtKB-KW"/>
</dbReference>
<dbReference type="InterPro" id="IPR036249">
    <property type="entry name" value="Thioredoxin-like_sf"/>
</dbReference>
<evidence type="ECO:0000259" key="2">
    <source>
        <dbReference type="Pfam" id="PF13417"/>
    </source>
</evidence>
<organism evidence="3 4">
    <name type="scientific">Eilatimonas milleporae</name>
    <dbReference type="NCBI Taxonomy" id="911205"/>
    <lineage>
        <taxon>Bacteria</taxon>
        <taxon>Pseudomonadati</taxon>
        <taxon>Pseudomonadota</taxon>
        <taxon>Alphaproteobacteria</taxon>
        <taxon>Kordiimonadales</taxon>
        <taxon>Kordiimonadaceae</taxon>
        <taxon>Eilatimonas</taxon>
    </lineage>
</organism>
<protein>
    <submittedName>
        <fullName evidence="3">Glutathione S-transferase</fullName>
    </submittedName>
</protein>